<evidence type="ECO:0000256" key="1">
    <source>
        <dbReference type="ARBA" id="ARBA00004141"/>
    </source>
</evidence>
<proteinExistence type="predicted"/>
<dbReference type="PANTHER" id="PTHR42770">
    <property type="entry name" value="AMINO ACID TRANSPORTER-RELATED"/>
    <property type="match status" value="1"/>
</dbReference>
<feature type="transmembrane region" description="Helical" evidence="5">
    <location>
        <begin position="364"/>
        <end position="387"/>
    </location>
</feature>
<sequence>MATHEPKLVRTLGLLDVIMIGIAAMIGGAMFVLVGPAIGLAGPAVVIAFLMNVVITIFTAMSYAELGSSIPEVGGGYRWIREGLPRPMPFINGWLGWFAHIVATSLYAVSFGTFMQGLFALAGIVALHNMDKVFATIAIIALAYVNFKGTSPTGKTGNIITLSQLAIALTFIISGLYIMSTKPEWTVQFSDFAPMGVAGVLAAMALTFVAFEGYEVIVQAGEEVRNPRRNIPIAIFISIACVATIYSLIAVTAIGATNTGSDMPAWRFIGIHGELGIMKAADTFIPFGALMVLAGGMVSMLAALNASIFSSARVALAMGRYYNLPHVLSMIHAKNRTPYVAIMVSAGITLLIAYFFPLQEIAKAAGLIFLVLFAQVNAAVINIRRLYAERLEYGFKIPLFPAIPMIGILLNIALALYIVVTQPVSLLVMVVWIAIGLVMYRVYSFKQEVEHTAPLLASTGYLERKDFRVLVQYIPEDPIKLVKYALKVAESADGEVNILRVITIPYQMPLSSGVAFVDDTIRSFAPVRSVVEERKVPYHYLPRIAHDATDAILASVEEQKIDLLVYELDRFKRNRRLQMLLTCDAMLVRDVKGIDGSKKVLAFYDDEGEHSRLVLKCIEWMKDTERAVVYLSRLEGIEYVNEKDRLKAHGYKVVEASVPDRISDRWLTNLMVEKVKAYEPDTIVLPATLLGIDVINNMSIVRALNMVNCNVVVVRHFTIHVMHQAKVMLKRILQR</sequence>
<feature type="transmembrane region" description="Helical" evidence="5">
    <location>
        <begin position="120"/>
        <end position="147"/>
    </location>
</feature>
<gene>
    <name evidence="7" type="ORF">NCAV_1655</name>
</gene>
<evidence type="ECO:0000313" key="7">
    <source>
        <dbReference type="EMBL" id="SPC34818.1"/>
    </source>
</evidence>
<feature type="transmembrane region" description="Helical" evidence="5">
    <location>
        <begin position="159"/>
        <end position="180"/>
    </location>
</feature>
<dbReference type="PANTHER" id="PTHR42770:SF11">
    <property type="entry name" value="INNER MEMBRANE TRANSPORT PROTEIN YBAT"/>
    <property type="match status" value="1"/>
</dbReference>
<dbReference type="InterPro" id="IPR004841">
    <property type="entry name" value="AA-permease/SLC12A_dom"/>
</dbReference>
<evidence type="ECO:0000256" key="5">
    <source>
        <dbReference type="SAM" id="Phobius"/>
    </source>
</evidence>
<feature type="transmembrane region" description="Helical" evidence="5">
    <location>
        <begin position="94"/>
        <end position="114"/>
    </location>
</feature>
<keyword evidence="3 5" id="KW-1133">Transmembrane helix</keyword>
<evidence type="ECO:0000259" key="6">
    <source>
        <dbReference type="Pfam" id="PF00324"/>
    </source>
</evidence>
<dbReference type="Proteomes" id="UP000236248">
    <property type="component" value="Chromosome NCAV"/>
</dbReference>
<dbReference type="Pfam" id="PF00324">
    <property type="entry name" value="AA_permease"/>
    <property type="match status" value="1"/>
</dbReference>
<keyword evidence="2 5" id="KW-0812">Transmembrane</keyword>
<evidence type="ECO:0000256" key="3">
    <source>
        <dbReference type="ARBA" id="ARBA00022989"/>
    </source>
</evidence>
<dbReference type="Gene3D" id="1.20.1740.10">
    <property type="entry name" value="Amino acid/polyamine transporter I"/>
    <property type="match status" value="1"/>
</dbReference>
<feature type="transmembrane region" description="Helical" evidence="5">
    <location>
        <begin position="284"/>
        <end position="304"/>
    </location>
</feature>
<feature type="transmembrane region" description="Helical" evidence="5">
    <location>
        <begin position="399"/>
        <end position="420"/>
    </location>
</feature>
<feature type="transmembrane region" description="Helical" evidence="5">
    <location>
        <begin position="12"/>
        <end position="34"/>
    </location>
</feature>
<feature type="transmembrane region" description="Helical" evidence="5">
    <location>
        <begin position="231"/>
        <end position="256"/>
    </location>
</feature>
<feature type="transmembrane region" description="Helical" evidence="5">
    <location>
        <begin position="40"/>
        <end position="61"/>
    </location>
</feature>
<dbReference type="GO" id="GO:0005886">
    <property type="term" value="C:plasma membrane"/>
    <property type="evidence" value="ECO:0007669"/>
    <property type="project" value="UniProtKB-SubCell"/>
</dbReference>
<evidence type="ECO:0000256" key="4">
    <source>
        <dbReference type="ARBA" id="ARBA00023136"/>
    </source>
</evidence>
<comment type="subcellular location">
    <subcellularLocation>
        <location evidence="1">Membrane</location>
        <topology evidence="1">Multi-pass membrane protein</topology>
    </subcellularLocation>
</comment>
<accession>A0A2K5AT36</accession>
<dbReference type="GO" id="GO:0022857">
    <property type="term" value="F:transmembrane transporter activity"/>
    <property type="evidence" value="ECO:0007669"/>
    <property type="project" value="InterPro"/>
</dbReference>
<name>A0A2K5AT36_9ARCH</name>
<evidence type="ECO:0000256" key="2">
    <source>
        <dbReference type="ARBA" id="ARBA00022692"/>
    </source>
</evidence>
<organism evidence="7 8">
    <name type="scientific">Candidatus Nitrosocaldus cavascurensis</name>
    <dbReference type="NCBI Taxonomy" id="2058097"/>
    <lineage>
        <taxon>Archaea</taxon>
        <taxon>Nitrososphaerota</taxon>
        <taxon>Nitrososphaeria</taxon>
        <taxon>Candidatus Nitrosocaldales</taxon>
        <taxon>Candidatus Nitrosocaldaceae</taxon>
        <taxon>Candidatus Nitrosocaldus</taxon>
    </lineage>
</organism>
<feature type="transmembrane region" description="Helical" evidence="5">
    <location>
        <begin position="192"/>
        <end position="211"/>
    </location>
</feature>
<reference evidence="8" key="1">
    <citation type="submission" date="2018-01" db="EMBL/GenBank/DDBJ databases">
        <authorList>
            <person name="Kerou L M."/>
        </authorList>
    </citation>
    <scope>NUCLEOTIDE SEQUENCE [LARGE SCALE GENOMIC DNA]</scope>
    <source>
        <strain evidence="8">SCU2</strain>
    </source>
</reference>
<dbReference type="KEGG" id="ncv:NCAV_1655"/>
<keyword evidence="8" id="KW-1185">Reference proteome</keyword>
<dbReference type="GeneID" id="41595646"/>
<dbReference type="AlphaFoldDB" id="A0A2K5AT36"/>
<feature type="transmembrane region" description="Helical" evidence="5">
    <location>
        <begin position="426"/>
        <end position="443"/>
    </location>
</feature>
<dbReference type="EMBL" id="LT981265">
    <property type="protein sequence ID" value="SPC34818.1"/>
    <property type="molecule type" value="Genomic_DNA"/>
</dbReference>
<dbReference type="RefSeq" id="WP_103286590.1">
    <property type="nucleotide sequence ID" value="NZ_LT981265.1"/>
</dbReference>
<protein>
    <submittedName>
        <fullName evidence="7">Putative Amino acid transporter, APC family</fullName>
    </submittedName>
</protein>
<feature type="domain" description="Amino acid permease/ SLC12A" evidence="6">
    <location>
        <begin position="16"/>
        <end position="441"/>
    </location>
</feature>
<feature type="transmembrane region" description="Helical" evidence="5">
    <location>
        <begin position="339"/>
        <end position="358"/>
    </location>
</feature>
<keyword evidence="4 5" id="KW-0472">Membrane</keyword>
<dbReference type="InterPro" id="IPR050367">
    <property type="entry name" value="APC_superfamily"/>
</dbReference>
<evidence type="ECO:0000313" key="8">
    <source>
        <dbReference type="Proteomes" id="UP000236248"/>
    </source>
</evidence>
<dbReference type="SUPFAM" id="SSF52402">
    <property type="entry name" value="Adenine nucleotide alpha hydrolases-like"/>
    <property type="match status" value="1"/>
</dbReference>